<feature type="region of interest" description="Disordered" evidence="1">
    <location>
        <begin position="1"/>
        <end position="74"/>
    </location>
</feature>
<name>A0AAD4ZQR9_PRUDU</name>
<gene>
    <name evidence="2" type="ORF">L3X38_005419</name>
</gene>
<evidence type="ECO:0000256" key="1">
    <source>
        <dbReference type="SAM" id="MobiDB-lite"/>
    </source>
</evidence>
<evidence type="ECO:0000313" key="3">
    <source>
        <dbReference type="Proteomes" id="UP001054821"/>
    </source>
</evidence>
<reference evidence="2 3" key="1">
    <citation type="journal article" date="2022" name="G3 (Bethesda)">
        <title>Whole-genome sequence and methylome profiling of the almond [Prunus dulcis (Mill.) D.A. Webb] cultivar 'Nonpareil'.</title>
        <authorList>
            <person name="D'Amico-Willman K.M."/>
            <person name="Ouma W.Z."/>
            <person name="Meulia T."/>
            <person name="Sideli G.M."/>
            <person name="Gradziel T.M."/>
            <person name="Fresnedo-Ramirez J."/>
        </authorList>
    </citation>
    <scope>NUCLEOTIDE SEQUENCE [LARGE SCALE GENOMIC DNA]</scope>
    <source>
        <strain evidence="2">Clone GOH B32 T37-40</strain>
    </source>
</reference>
<accession>A0AAD4ZQR9</accession>
<evidence type="ECO:0000313" key="2">
    <source>
        <dbReference type="EMBL" id="KAI5352528.1"/>
    </source>
</evidence>
<proteinExistence type="predicted"/>
<sequence>MIKFTKRNDGSQTVQGSQSVQGSESVQSFPGSQTGQCSQPDQTSQTVYGSQPSASLSHPFSTGTNKKRFKSPAKRKKFTNMKDLLDGYQPWDSDDVQVFCVLLKCLLSRTFHSTIILQVQLLRTSIKDKPSKWDF</sequence>
<feature type="compositionally biased region" description="Basic residues" evidence="1">
    <location>
        <begin position="65"/>
        <end position="74"/>
    </location>
</feature>
<feature type="compositionally biased region" description="Polar residues" evidence="1">
    <location>
        <begin position="29"/>
        <end position="64"/>
    </location>
</feature>
<dbReference type="AlphaFoldDB" id="A0AAD4ZQR9"/>
<comment type="caution">
    <text evidence="2">The sequence shown here is derived from an EMBL/GenBank/DDBJ whole genome shotgun (WGS) entry which is preliminary data.</text>
</comment>
<feature type="compositionally biased region" description="Low complexity" evidence="1">
    <location>
        <begin position="10"/>
        <end position="28"/>
    </location>
</feature>
<keyword evidence="3" id="KW-1185">Reference proteome</keyword>
<dbReference type="EMBL" id="JAJFAZ020000001">
    <property type="protein sequence ID" value="KAI5352528.1"/>
    <property type="molecule type" value="Genomic_DNA"/>
</dbReference>
<dbReference type="Proteomes" id="UP001054821">
    <property type="component" value="Chromosome 1"/>
</dbReference>
<organism evidence="2 3">
    <name type="scientific">Prunus dulcis</name>
    <name type="common">Almond</name>
    <name type="synonym">Amygdalus dulcis</name>
    <dbReference type="NCBI Taxonomy" id="3755"/>
    <lineage>
        <taxon>Eukaryota</taxon>
        <taxon>Viridiplantae</taxon>
        <taxon>Streptophyta</taxon>
        <taxon>Embryophyta</taxon>
        <taxon>Tracheophyta</taxon>
        <taxon>Spermatophyta</taxon>
        <taxon>Magnoliopsida</taxon>
        <taxon>eudicotyledons</taxon>
        <taxon>Gunneridae</taxon>
        <taxon>Pentapetalae</taxon>
        <taxon>rosids</taxon>
        <taxon>fabids</taxon>
        <taxon>Rosales</taxon>
        <taxon>Rosaceae</taxon>
        <taxon>Amygdaloideae</taxon>
        <taxon>Amygdaleae</taxon>
        <taxon>Prunus</taxon>
    </lineage>
</organism>
<protein>
    <submittedName>
        <fullName evidence="2">Uncharacterized protein</fullName>
    </submittedName>
</protein>